<evidence type="ECO:0000256" key="1">
    <source>
        <dbReference type="SAM" id="MobiDB-lite"/>
    </source>
</evidence>
<comment type="caution">
    <text evidence="2">The sequence shown here is derived from an EMBL/GenBank/DDBJ whole genome shotgun (WGS) entry which is preliminary data.</text>
</comment>
<proteinExistence type="predicted"/>
<sequence length="63" mass="7061">MSGPKSGQNGGQSQAKKNPNKWFGFNPPKEEVEETAEVAELLQRWVDYKSGPCATQEHLHCEM</sequence>
<dbReference type="AlphaFoldDB" id="A0A7Y6JUX2"/>
<organism evidence="2 3">
    <name type="scientific">Paraburkholderia youngii</name>
    <dbReference type="NCBI Taxonomy" id="2782701"/>
    <lineage>
        <taxon>Bacteria</taxon>
        <taxon>Pseudomonadati</taxon>
        <taxon>Pseudomonadota</taxon>
        <taxon>Betaproteobacteria</taxon>
        <taxon>Burkholderiales</taxon>
        <taxon>Burkholderiaceae</taxon>
        <taxon>Paraburkholderia</taxon>
    </lineage>
</organism>
<gene>
    <name evidence="2" type="ORF">G5S42_00615</name>
</gene>
<protein>
    <submittedName>
        <fullName evidence="2">Uncharacterized protein</fullName>
    </submittedName>
</protein>
<dbReference type="Proteomes" id="UP000594380">
    <property type="component" value="Unassembled WGS sequence"/>
</dbReference>
<evidence type="ECO:0000313" key="2">
    <source>
        <dbReference type="EMBL" id="NUX98267.1"/>
    </source>
</evidence>
<accession>A0A7Y6JUX2</accession>
<feature type="compositionally biased region" description="Polar residues" evidence="1">
    <location>
        <begin position="1"/>
        <end position="17"/>
    </location>
</feature>
<dbReference type="RefSeq" id="WP_176105081.1">
    <property type="nucleotide sequence ID" value="NZ_JAALDK010000001.1"/>
</dbReference>
<dbReference type="GeneID" id="301098840"/>
<reference evidence="2 3" key="1">
    <citation type="submission" date="2020-02" db="EMBL/GenBank/DDBJ databases">
        <title>Paraburkholderia simonii sp. nov. and Paraburkholderia youngii sp. nov. Brazilian and Mexican Mimosa-associated rhizobia.</title>
        <authorList>
            <person name="Mavima L."/>
            <person name="Beukes C.W."/>
            <person name="Chan W.Y."/>
            <person name="Palmer M."/>
            <person name="De Meyer S.E."/>
            <person name="James E.K."/>
            <person name="Venter S.N."/>
            <person name="Steenkamp E.T."/>
        </authorList>
    </citation>
    <scope>NUCLEOTIDE SEQUENCE [LARGE SCALE GENOMIC DNA]</scope>
    <source>
        <strain evidence="2 3">JPY169</strain>
    </source>
</reference>
<dbReference type="EMBL" id="JAALDK010000001">
    <property type="protein sequence ID" value="NUX98267.1"/>
    <property type="molecule type" value="Genomic_DNA"/>
</dbReference>
<feature type="region of interest" description="Disordered" evidence="1">
    <location>
        <begin position="1"/>
        <end position="27"/>
    </location>
</feature>
<name>A0A7Y6JUX2_9BURK</name>
<evidence type="ECO:0000313" key="3">
    <source>
        <dbReference type="Proteomes" id="UP000594380"/>
    </source>
</evidence>